<evidence type="ECO:0000256" key="15">
    <source>
        <dbReference type="PIRSR" id="PIRSR601508-1"/>
    </source>
</evidence>
<feature type="compositionally biased region" description="Gly residues" evidence="18">
    <location>
        <begin position="886"/>
        <end position="897"/>
    </location>
</feature>
<evidence type="ECO:0008006" key="25">
    <source>
        <dbReference type="Google" id="ProtNLM"/>
    </source>
</evidence>
<comment type="similarity">
    <text evidence="1">Belongs to the glutamate-gated ion channel (TC 1.A.10.1) family.</text>
</comment>
<feature type="signal peptide" evidence="20">
    <location>
        <begin position="1"/>
        <end position="19"/>
    </location>
</feature>
<dbReference type="Gene3D" id="3.40.50.2300">
    <property type="match status" value="2"/>
</dbReference>
<protein>
    <recommendedName>
        <fullName evidence="25">Glutamate receptor ionotropic, kainate 2</fullName>
    </recommendedName>
</protein>
<dbReference type="GO" id="GO:0038023">
    <property type="term" value="F:signaling receptor activity"/>
    <property type="evidence" value="ECO:0007669"/>
    <property type="project" value="InterPro"/>
</dbReference>
<dbReference type="InterPro" id="IPR001508">
    <property type="entry name" value="Iono_Glu_rcpt_met"/>
</dbReference>
<dbReference type="SMART" id="SM00918">
    <property type="entry name" value="Lig_chan-Glu_bd"/>
    <property type="match status" value="1"/>
</dbReference>
<dbReference type="InterPro" id="IPR028082">
    <property type="entry name" value="Peripla_BP_I"/>
</dbReference>
<dbReference type="PRINTS" id="PR00177">
    <property type="entry name" value="NMDARECEPTOR"/>
</dbReference>
<dbReference type="InterPro" id="IPR019594">
    <property type="entry name" value="Glu/Gly-bd"/>
</dbReference>
<dbReference type="Pfam" id="PF01094">
    <property type="entry name" value="ANF_receptor"/>
    <property type="match status" value="1"/>
</dbReference>
<dbReference type="PANTHER" id="PTHR18966">
    <property type="entry name" value="IONOTROPIC GLUTAMATE RECEPTOR"/>
    <property type="match status" value="1"/>
</dbReference>
<keyword evidence="20" id="KW-0732">Signal</keyword>
<evidence type="ECO:0000256" key="4">
    <source>
        <dbReference type="ARBA" id="ARBA00022692"/>
    </source>
</evidence>
<evidence type="ECO:0000256" key="6">
    <source>
        <dbReference type="ARBA" id="ARBA00023018"/>
    </source>
</evidence>
<evidence type="ECO:0000256" key="7">
    <source>
        <dbReference type="ARBA" id="ARBA00023065"/>
    </source>
</evidence>
<dbReference type="STRING" id="126957.T1IYW2"/>
<evidence type="ECO:0000256" key="19">
    <source>
        <dbReference type="SAM" id="Phobius"/>
    </source>
</evidence>
<evidence type="ECO:0000256" key="2">
    <source>
        <dbReference type="ARBA" id="ARBA00022448"/>
    </source>
</evidence>
<dbReference type="Proteomes" id="UP000014500">
    <property type="component" value="Unassembled WGS sequence"/>
</dbReference>
<feature type="transmembrane region" description="Helical" evidence="19">
    <location>
        <begin position="620"/>
        <end position="643"/>
    </location>
</feature>
<dbReference type="SUPFAM" id="SSF53822">
    <property type="entry name" value="Periplasmic binding protein-like I"/>
    <property type="match status" value="1"/>
</dbReference>
<feature type="site" description="Crucial to convey clamshell closure to channel opening" evidence="16">
    <location>
        <position position="650"/>
    </location>
</feature>
<keyword evidence="9" id="KW-0675">Receptor</keyword>
<dbReference type="InterPro" id="IPR001828">
    <property type="entry name" value="ANF_lig-bd_rcpt"/>
</dbReference>
<keyword evidence="13" id="KW-0407">Ion channel</keyword>
<dbReference type="InterPro" id="IPR001320">
    <property type="entry name" value="Iontro_rcpt_C"/>
</dbReference>
<feature type="binding site" evidence="15">
    <location>
        <position position="672"/>
    </location>
    <ligand>
        <name>L-glutamate</name>
        <dbReference type="ChEBI" id="CHEBI:29985"/>
    </ligand>
</feature>
<proteinExistence type="inferred from homology"/>
<evidence type="ECO:0000313" key="24">
    <source>
        <dbReference type="Proteomes" id="UP000014500"/>
    </source>
</evidence>
<evidence type="ECO:0000256" key="1">
    <source>
        <dbReference type="ARBA" id="ARBA00008685"/>
    </source>
</evidence>
<dbReference type="AlphaFoldDB" id="T1IYW2"/>
<dbReference type="Gene3D" id="1.10.287.70">
    <property type="match status" value="1"/>
</dbReference>
<dbReference type="Pfam" id="PF10613">
    <property type="entry name" value="Lig_chan-Glu_bd"/>
    <property type="match status" value="1"/>
</dbReference>
<evidence type="ECO:0000256" key="14">
    <source>
        <dbReference type="ARBA" id="ARBA00034104"/>
    </source>
</evidence>
<feature type="site" description="Interaction with the cone snail toxin Con-ikot-ikot" evidence="16">
    <location>
        <position position="474"/>
    </location>
</feature>
<keyword evidence="6" id="KW-0770">Synapse</keyword>
<feature type="binding site" evidence="15">
    <location>
        <position position="505"/>
    </location>
    <ligand>
        <name>L-glutamate</name>
        <dbReference type="ChEBI" id="CHEBI:29985"/>
    </ligand>
</feature>
<dbReference type="CDD" id="cd06382">
    <property type="entry name" value="PBP1_iGluR_Kainate"/>
    <property type="match status" value="1"/>
</dbReference>
<keyword evidence="2" id="KW-0813">Transport</keyword>
<sequence length="897" mass="101290">MNQRTRILLLLLTTLRANSLPENITIGGLFDSQDETLEIAFRYAVEKVNYLRWLLPKSRLLTHVEKLEHGDSFMASQKVCSMLKNGVAAFFGPQSEMTTSTVQSICDTLEIPHIETRWDYRMRREDYSLNLYPHPGKLSEVLAEIVKKFDWWNTFAVLYEDSDSLARVQDILKLAKKDYHVVSWQLPEGNNYREVFRDMKRNAQFRIVLDCSVEILPEVLKQAQQIGMMSDSYEYFITNLDMQTIDYEDFKYSGTNITGIRLLDPNKRDVRAIVSEWKFGEYQKRDPKAYNITENNLRAEAALMYDAVMLFATALTDLDLSNKIDIRPLSCDSNDAWAHGNSLINYMKLVQTSEHLPTLTGRLKFDPEGFRTDFHIDVIKLTAEGFLKIGYWSSSMLNITWPPLPQPDPADERIVYNVSVKFGPPYFMNRTSNEVLTGNDRYEGYVVDLVEKVAQVANFSYRFVPVPDDQYGSRLDDNTWNGQIGEILNGHAQIAVGDLTITSSREEVVDFSTPFMNLGITLLFRAKEKQKPELFSFLSPFSVEVWIYMLAAYSGVSCVLFILARFSPYEWDNPYPCITDPDSLENNFTLLNSLWFTIGTVMQQGSDVAPRATSTRIVGAMWSFFTLIIISSYTANLAAFLMLEPSISPIDVIEDLTTQTKIKYGCVKGGSTYGFFATTPMYKAMFEQMKANPDVIVDANPNGVDRVKNTDDYAFFMESTSVDYTTVSTCGLRKVVNKLGSNLDSKGYGMAVNKTDPLRGRLTSAILKLQEEEELEGLRKTWWEEKSKVQCDAESISSGSSNKALSMSHVGGVFVVLIGGMGFACVIAIVEFMWNIRNSVKEGRGSLCSELMNDLKFVVKCRGSTKPVRKPIGDGDRASNSTSVGTGLGGPYNGFQN</sequence>
<evidence type="ECO:0000313" key="23">
    <source>
        <dbReference type="EnsemblMetazoa" id="SMAR006430-PA"/>
    </source>
</evidence>
<dbReference type="FunFam" id="3.40.190.10:FF:000178">
    <property type="entry name" value="Glutamate receptor subunit"/>
    <property type="match status" value="1"/>
</dbReference>
<reference evidence="23" key="2">
    <citation type="submission" date="2015-02" db="UniProtKB">
        <authorList>
            <consortium name="EnsemblMetazoa"/>
        </authorList>
    </citation>
    <scope>IDENTIFICATION</scope>
</reference>
<feature type="site" description="Interaction with the cone snail toxin Con-ikot-ikot" evidence="16">
    <location>
        <position position="768"/>
    </location>
</feature>
<reference evidence="24" key="1">
    <citation type="submission" date="2011-05" db="EMBL/GenBank/DDBJ databases">
        <authorList>
            <person name="Richards S.R."/>
            <person name="Qu J."/>
            <person name="Jiang H."/>
            <person name="Jhangiani S.N."/>
            <person name="Agravi P."/>
            <person name="Goodspeed R."/>
            <person name="Gross S."/>
            <person name="Mandapat C."/>
            <person name="Jackson L."/>
            <person name="Mathew T."/>
            <person name="Pu L."/>
            <person name="Thornton R."/>
            <person name="Saada N."/>
            <person name="Wilczek-Boney K.B."/>
            <person name="Lee S."/>
            <person name="Kovar C."/>
            <person name="Wu Y."/>
            <person name="Scherer S.E."/>
            <person name="Worley K.C."/>
            <person name="Muzny D.M."/>
            <person name="Gibbs R."/>
        </authorList>
    </citation>
    <scope>NUCLEOTIDE SEQUENCE</scope>
    <source>
        <strain evidence="24">Brora</strain>
    </source>
</reference>
<evidence type="ECO:0000256" key="13">
    <source>
        <dbReference type="ARBA" id="ARBA00023303"/>
    </source>
</evidence>
<keyword evidence="17" id="KW-1015">Disulfide bond</keyword>
<keyword evidence="11" id="KW-0628">Postsynaptic cell membrane</keyword>
<accession>T1IYW2</accession>
<evidence type="ECO:0000256" key="16">
    <source>
        <dbReference type="PIRSR" id="PIRSR601508-2"/>
    </source>
</evidence>
<dbReference type="InterPro" id="IPR015683">
    <property type="entry name" value="Ionotropic_Glu_rcpt"/>
</dbReference>
<dbReference type="EnsemblMetazoa" id="SMAR006430-RA">
    <property type="protein sequence ID" value="SMAR006430-PA"/>
    <property type="gene ID" value="SMAR006430"/>
</dbReference>
<feature type="transmembrane region" description="Helical" evidence="19">
    <location>
        <begin position="810"/>
        <end position="834"/>
    </location>
</feature>
<dbReference type="HOGENOM" id="CLU_007257_1_1_1"/>
<dbReference type="SUPFAM" id="SSF53850">
    <property type="entry name" value="Periplasmic binding protein-like II"/>
    <property type="match status" value="1"/>
</dbReference>
<evidence type="ECO:0000256" key="5">
    <source>
        <dbReference type="ARBA" id="ARBA00022989"/>
    </source>
</evidence>
<evidence type="ECO:0000256" key="17">
    <source>
        <dbReference type="PIRSR" id="PIRSR601508-3"/>
    </source>
</evidence>
<feature type="domain" description="Ionotropic glutamate receptor L-glutamate and glycine-binding" evidence="22">
    <location>
        <begin position="425"/>
        <end position="489"/>
    </location>
</feature>
<keyword evidence="8 19" id="KW-0472">Membrane</keyword>
<feature type="transmembrane region" description="Helical" evidence="19">
    <location>
        <begin position="545"/>
        <end position="564"/>
    </location>
</feature>
<dbReference type="Gene3D" id="3.40.190.10">
    <property type="entry name" value="Periplasmic binding protein-like II"/>
    <property type="match status" value="2"/>
</dbReference>
<keyword evidence="3" id="KW-1003">Cell membrane</keyword>
<keyword evidence="10" id="KW-0325">Glycoprotein</keyword>
<feature type="region of interest" description="Disordered" evidence="18">
    <location>
        <begin position="868"/>
        <end position="897"/>
    </location>
</feature>
<evidence type="ECO:0000256" key="8">
    <source>
        <dbReference type="ARBA" id="ARBA00023136"/>
    </source>
</evidence>
<evidence type="ECO:0000259" key="22">
    <source>
        <dbReference type="SMART" id="SM00918"/>
    </source>
</evidence>
<feature type="binding site" evidence="15">
    <location>
        <position position="671"/>
    </location>
    <ligand>
        <name>L-glutamate</name>
        <dbReference type="ChEBI" id="CHEBI:29985"/>
    </ligand>
</feature>
<comment type="subcellular location">
    <subcellularLocation>
        <location evidence="14">Postsynaptic cell membrane</location>
        <topology evidence="14">Multi-pass membrane protein</topology>
    </subcellularLocation>
</comment>
<dbReference type="eggNOG" id="KOG1052">
    <property type="taxonomic scope" value="Eukaryota"/>
</dbReference>
<dbReference type="Pfam" id="PF00060">
    <property type="entry name" value="Lig_chan"/>
    <property type="match status" value="1"/>
</dbReference>
<evidence type="ECO:0000256" key="10">
    <source>
        <dbReference type="ARBA" id="ARBA00023180"/>
    </source>
</evidence>
<evidence type="ECO:0000259" key="21">
    <source>
        <dbReference type="SMART" id="SM00079"/>
    </source>
</evidence>
<feature type="disulfide bond" evidence="17">
    <location>
        <begin position="730"/>
        <end position="791"/>
    </location>
</feature>
<keyword evidence="12" id="KW-1071">Ligand-gated ion channel</keyword>
<evidence type="ECO:0000256" key="11">
    <source>
        <dbReference type="ARBA" id="ARBA00023257"/>
    </source>
</evidence>
<dbReference type="EMBL" id="JH431701">
    <property type="status" value="NOT_ANNOTATED_CDS"/>
    <property type="molecule type" value="Genomic_DNA"/>
</dbReference>
<evidence type="ECO:0000256" key="20">
    <source>
        <dbReference type="SAM" id="SignalP"/>
    </source>
</evidence>
<evidence type="ECO:0000256" key="12">
    <source>
        <dbReference type="ARBA" id="ARBA00023286"/>
    </source>
</evidence>
<feature type="binding site" evidence="15">
    <location>
        <position position="500"/>
    </location>
    <ligand>
        <name>L-glutamate</name>
        <dbReference type="ChEBI" id="CHEBI:29985"/>
    </ligand>
</feature>
<dbReference type="OMA" id="CCTAHEP"/>
<keyword evidence="5 19" id="KW-1133">Transmembrane helix</keyword>
<evidence type="ECO:0000256" key="9">
    <source>
        <dbReference type="ARBA" id="ARBA00023170"/>
    </source>
</evidence>
<organism evidence="23 24">
    <name type="scientific">Strigamia maritima</name>
    <name type="common">European centipede</name>
    <name type="synonym">Geophilus maritimus</name>
    <dbReference type="NCBI Taxonomy" id="126957"/>
    <lineage>
        <taxon>Eukaryota</taxon>
        <taxon>Metazoa</taxon>
        <taxon>Ecdysozoa</taxon>
        <taxon>Arthropoda</taxon>
        <taxon>Myriapoda</taxon>
        <taxon>Chilopoda</taxon>
        <taxon>Pleurostigmophora</taxon>
        <taxon>Geophilomorpha</taxon>
        <taxon>Linotaeniidae</taxon>
        <taxon>Strigamia</taxon>
    </lineage>
</organism>
<dbReference type="SMART" id="SM00079">
    <property type="entry name" value="PBPe"/>
    <property type="match status" value="1"/>
</dbReference>
<name>T1IYW2_STRMM</name>
<feature type="binding site" evidence="15">
    <location>
        <position position="718"/>
    </location>
    <ligand>
        <name>L-glutamate</name>
        <dbReference type="ChEBI" id="CHEBI:29985"/>
    </ligand>
</feature>
<feature type="domain" description="Ionotropic glutamate receptor C-terminal" evidence="21">
    <location>
        <begin position="415"/>
        <end position="785"/>
    </location>
</feature>
<keyword evidence="4 19" id="KW-0812">Transmembrane</keyword>
<dbReference type="GO" id="GO:0045211">
    <property type="term" value="C:postsynaptic membrane"/>
    <property type="evidence" value="ECO:0007669"/>
    <property type="project" value="UniProtKB-SubCell"/>
</dbReference>
<feature type="chain" id="PRO_5004579000" description="Glutamate receptor ionotropic, kainate 2" evidence="20">
    <location>
        <begin position="20"/>
        <end position="897"/>
    </location>
</feature>
<keyword evidence="24" id="KW-1185">Reference proteome</keyword>
<dbReference type="FunFam" id="1.10.287.70:FF:000010">
    <property type="entry name" value="Putative glutamate receptor ionotropic kainate 1"/>
    <property type="match status" value="1"/>
</dbReference>
<dbReference type="GO" id="GO:0015276">
    <property type="term" value="F:ligand-gated monoatomic ion channel activity"/>
    <property type="evidence" value="ECO:0007669"/>
    <property type="project" value="InterPro"/>
</dbReference>
<keyword evidence="7" id="KW-0406">Ion transport</keyword>
<evidence type="ECO:0000256" key="3">
    <source>
        <dbReference type="ARBA" id="ARBA00022475"/>
    </source>
</evidence>
<evidence type="ECO:0000256" key="18">
    <source>
        <dbReference type="SAM" id="MobiDB-lite"/>
    </source>
</evidence>
<dbReference type="PhylomeDB" id="T1IYW2"/>